<proteinExistence type="predicted"/>
<reference evidence="5 7" key="2">
    <citation type="submission" date="2020-10" db="EMBL/GenBank/DDBJ databases">
        <title>Complete genome sequence of Cupriavidus basilensis CCUG 49340T.</title>
        <authorList>
            <person name="Salva-Serra F."/>
            <person name="Donoso R.A."/>
            <person name="Cho K.H."/>
            <person name="Yoo J.A."/>
            <person name="Lee K."/>
            <person name="Yoon S.-H."/>
            <person name="Perez-Pantoja D."/>
            <person name="Moore E.R.B."/>
        </authorList>
    </citation>
    <scope>NUCLEOTIDE SEQUENCE [LARGE SCALE GENOMIC DNA]</scope>
    <source>
        <strain evidence="7">CCUG 49340</strain>
        <strain evidence="5">DSM 11853</strain>
        <plasmid evidence="5 7">pRK1-1</plasmid>
    </source>
</reference>
<evidence type="ECO:0000256" key="2">
    <source>
        <dbReference type="ARBA" id="ARBA00023140"/>
    </source>
</evidence>
<dbReference type="GO" id="GO:0004300">
    <property type="term" value="F:enoyl-CoA hydratase activity"/>
    <property type="evidence" value="ECO:0007669"/>
    <property type="project" value="UniProtKB-EC"/>
</dbReference>
<dbReference type="Pfam" id="PF00378">
    <property type="entry name" value="ECH_1"/>
    <property type="match status" value="1"/>
</dbReference>
<dbReference type="GeneID" id="60822415"/>
<geneLocation type="plasmid" evidence="5 7">
    <name>pRK1-1</name>
</geneLocation>
<dbReference type="AlphaFoldDB" id="A0A0C4YKA0"/>
<dbReference type="InterPro" id="IPR001753">
    <property type="entry name" value="Enoyl-CoA_hydra/iso"/>
</dbReference>
<evidence type="ECO:0000313" key="7">
    <source>
        <dbReference type="Proteomes" id="UP000397656"/>
    </source>
</evidence>
<comment type="subcellular location">
    <subcellularLocation>
        <location evidence="1">Peroxisome</location>
    </subcellularLocation>
</comment>
<keyword evidence="6" id="KW-1185">Reference proteome</keyword>
<dbReference type="InterPro" id="IPR029045">
    <property type="entry name" value="ClpP/crotonase-like_dom_sf"/>
</dbReference>
<gene>
    <name evidence="5" type="ORF">F7R26_035710</name>
    <name evidence="4" type="ORF">RR42_s1905</name>
</gene>
<evidence type="ECO:0000256" key="3">
    <source>
        <dbReference type="ARBA" id="ARBA00023235"/>
    </source>
</evidence>
<dbReference type="Proteomes" id="UP000397656">
    <property type="component" value="Plasmid pRK1-1"/>
</dbReference>
<protein>
    <submittedName>
        <fullName evidence="4 5">Enoyl-CoA hydratase</fullName>
        <ecNumber evidence="4">4.2.1.17</ecNumber>
    </submittedName>
</protein>
<keyword evidence="4" id="KW-0456">Lyase</keyword>
<dbReference type="EMBL" id="CP010537">
    <property type="protein sequence ID" value="AJG23493.1"/>
    <property type="molecule type" value="Genomic_DNA"/>
</dbReference>
<evidence type="ECO:0000313" key="5">
    <source>
        <dbReference type="EMBL" id="QOT81732.1"/>
    </source>
</evidence>
<name>A0A0C4YKA0_9BURK</name>
<dbReference type="EC" id="4.2.1.17" evidence="4"/>
<keyword evidence="2" id="KW-0576">Peroxisome</keyword>
<accession>A0A0C4YKA0</accession>
<evidence type="ECO:0000256" key="1">
    <source>
        <dbReference type="ARBA" id="ARBA00004275"/>
    </source>
</evidence>
<dbReference type="GeneID" id="98406323"/>
<dbReference type="RefSeq" id="WP_043355358.1">
    <property type="nucleotide sequence ID" value="NZ_CP010537.1"/>
</dbReference>
<dbReference type="Gene3D" id="3.90.226.10">
    <property type="entry name" value="2-enoyl-CoA Hydratase, Chain A, domain 1"/>
    <property type="match status" value="1"/>
</dbReference>
<dbReference type="Proteomes" id="UP000031843">
    <property type="component" value="Chromosome secondary"/>
</dbReference>
<keyword evidence="3 5" id="KW-0413">Isomerase</keyword>
<evidence type="ECO:0000313" key="4">
    <source>
        <dbReference type="EMBL" id="AJG23493.1"/>
    </source>
</evidence>
<dbReference type="CDD" id="cd06558">
    <property type="entry name" value="crotonase-like"/>
    <property type="match status" value="1"/>
</dbReference>
<dbReference type="InterPro" id="IPR051053">
    <property type="entry name" value="ECH/Chromodomain_protein"/>
</dbReference>
<dbReference type="PANTHER" id="PTHR43684:SF1">
    <property type="entry name" value="ENOYL-COA DELTA ISOMERASE 2"/>
    <property type="match status" value="1"/>
</dbReference>
<dbReference type="PANTHER" id="PTHR43684">
    <property type="match status" value="1"/>
</dbReference>
<sequence>MSIQANNVGNVLEICIARPEKRNAISAAMYQELTRLLDEANADKECAAVIVHGAGGHFTVGADINDFQTRRGNEDSPAVTLLRKMAAIDVPLIAAVEGLAIGIGATMLQHVDFAYASQDARFRMPFVSLGLCPEGASSYLLESLVGVRKAREWLMLGKFFDAEEAFDAGLLTSLTQDGEALARARETAAELAKLPKASVRATKRMLNHENRAAVGSALDLEVKMFAELLNTEATQEIFKSFLNKKR</sequence>
<dbReference type="OrthoDB" id="9797151at2"/>
<dbReference type="EMBL" id="CP062805">
    <property type="protein sequence ID" value="QOT81732.1"/>
    <property type="molecule type" value="Genomic_DNA"/>
</dbReference>
<organism evidence="4 6">
    <name type="scientific">Cupriavidus basilensis</name>
    <dbReference type="NCBI Taxonomy" id="68895"/>
    <lineage>
        <taxon>Bacteria</taxon>
        <taxon>Pseudomonadati</taxon>
        <taxon>Pseudomonadota</taxon>
        <taxon>Betaproteobacteria</taxon>
        <taxon>Burkholderiales</taxon>
        <taxon>Burkholderiaceae</taxon>
        <taxon>Cupriavidus</taxon>
    </lineage>
</organism>
<dbReference type="KEGG" id="cbw:RR42_s1905"/>
<keyword evidence="5" id="KW-0614">Plasmid</keyword>
<reference evidence="4 6" key="1">
    <citation type="journal article" date="2015" name="Genome Announc.">
        <title>Complete Genome Sequence of Cupriavidus basilensis 4G11, Isolated from the Oak Ridge Field Research Center Site.</title>
        <authorList>
            <person name="Ray J."/>
            <person name="Waters R.J."/>
            <person name="Skerker J.M."/>
            <person name="Kuehl J.V."/>
            <person name="Price M.N."/>
            <person name="Huang J."/>
            <person name="Chakraborty R."/>
            <person name="Arkin A.P."/>
            <person name="Deutschbauer A."/>
        </authorList>
    </citation>
    <scope>NUCLEOTIDE SEQUENCE [LARGE SCALE GENOMIC DNA]</scope>
    <source>
        <strain evidence="4">4G11</strain>
    </source>
</reference>
<dbReference type="SUPFAM" id="SSF52096">
    <property type="entry name" value="ClpP/crotonase"/>
    <property type="match status" value="1"/>
</dbReference>
<dbReference type="STRING" id="68895.RR42_s1905"/>
<dbReference type="GO" id="GO:0004165">
    <property type="term" value="F:delta(3)-delta(2)-enoyl-CoA isomerase activity"/>
    <property type="evidence" value="ECO:0007669"/>
    <property type="project" value="UniProtKB-ARBA"/>
</dbReference>
<evidence type="ECO:0000313" key="6">
    <source>
        <dbReference type="Proteomes" id="UP000031843"/>
    </source>
</evidence>